<dbReference type="PROSITE" id="PS51257">
    <property type="entry name" value="PROKAR_LIPOPROTEIN"/>
    <property type="match status" value="1"/>
</dbReference>
<protein>
    <recommendedName>
        <fullName evidence="4">Lipoprotein</fullName>
    </recommendedName>
</protein>
<sequence length="215" mass="23745">MKHWFGAAAALLLVLSGTGCAAVYSLKPYYTEANAVELPPETRGLWQLKGKQDGEIETVRLRILPDGEVNIHEFHKSKDGKERVFSTTCKVRFFKVEGSLYADCLPEKTDCAGDSAIGTAMLLTRIPAHMLLKVVAADDTLRFFYPELLPDALKKGLLPADLTWTTLEETPGKNSPALIFTAPGSVWEKVLRKSSTLLFSSDPDDGMLFERVLVQ</sequence>
<proteinExistence type="predicted"/>
<dbReference type="EMBL" id="VUNS01000020">
    <property type="protein sequence ID" value="MST98572.1"/>
    <property type="molecule type" value="Genomic_DNA"/>
</dbReference>
<evidence type="ECO:0000313" key="3">
    <source>
        <dbReference type="Proteomes" id="UP000435649"/>
    </source>
</evidence>
<feature type="chain" id="PRO_5032502867" description="Lipoprotein" evidence="1">
    <location>
        <begin position="22"/>
        <end position="215"/>
    </location>
</feature>
<organism evidence="2 3">
    <name type="scientific">Victivallis lenta</name>
    <dbReference type="NCBI Taxonomy" id="2606640"/>
    <lineage>
        <taxon>Bacteria</taxon>
        <taxon>Pseudomonadati</taxon>
        <taxon>Lentisphaerota</taxon>
        <taxon>Lentisphaeria</taxon>
        <taxon>Victivallales</taxon>
        <taxon>Victivallaceae</taxon>
        <taxon>Victivallis</taxon>
    </lineage>
</organism>
<keyword evidence="1" id="KW-0732">Signal</keyword>
<dbReference type="AlphaFoldDB" id="A0A844G6Q7"/>
<reference evidence="2 3" key="1">
    <citation type="submission" date="2019-08" db="EMBL/GenBank/DDBJ databases">
        <title>In-depth cultivation of the pig gut microbiome towards novel bacterial diversity and tailored functional studies.</title>
        <authorList>
            <person name="Wylensek D."/>
            <person name="Hitch T.C.A."/>
            <person name="Clavel T."/>
        </authorList>
    </citation>
    <scope>NUCLEOTIDE SEQUENCE [LARGE SCALE GENOMIC DNA]</scope>
    <source>
        <strain evidence="2 3">BBE-744-WT-12</strain>
    </source>
</reference>
<gene>
    <name evidence="2" type="ORF">FYJ85_16155</name>
</gene>
<accession>A0A844G6Q7</accession>
<evidence type="ECO:0000313" key="2">
    <source>
        <dbReference type="EMBL" id="MST98572.1"/>
    </source>
</evidence>
<dbReference type="Proteomes" id="UP000435649">
    <property type="component" value="Unassembled WGS sequence"/>
</dbReference>
<name>A0A844G6Q7_9BACT</name>
<evidence type="ECO:0000256" key="1">
    <source>
        <dbReference type="SAM" id="SignalP"/>
    </source>
</evidence>
<comment type="caution">
    <text evidence="2">The sequence shown here is derived from an EMBL/GenBank/DDBJ whole genome shotgun (WGS) entry which is preliminary data.</text>
</comment>
<feature type="signal peptide" evidence="1">
    <location>
        <begin position="1"/>
        <end position="21"/>
    </location>
</feature>
<dbReference type="RefSeq" id="WP_154419516.1">
    <property type="nucleotide sequence ID" value="NZ_VUNS01000020.1"/>
</dbReference>
<keyword evidence="3" id="KW-1185">Reference proteome</keyword>
<evidence type="ECO:0008006" key="4">
    <source>
        <dbReference type="Google" id="ProtNLM"/>
    </source>
</evidence>